<name>A0A8T3DMT3_9TELE</name>
<evidence type="ECO:0000313" key="2">
    <source>
        <dbReference type="EMBL" id="KAI1898789.1"/>
    </source>
</evidence>
<dbReference type="Proteomes" id="UP000829720">
    <property type="component" value="Unassembled WGS sequence"/>
</dbReference>
<sequence length="205" mass="21789">MEAVASNDQPPIHIPGNEDGPLVAVTFQKNPQHIRKYLEAEPKALGLTQITLSVYQVSMGLASIATGFGSVPSSTVQVVASLFVIMAGIAAIAAQNLQMAALRTCLGMEVVASVASAINFFASTIQISDHPRLMCYSSFNATEPSSMCRKLGDGIEHYHAEEIVLHVALFAISVTLAVYCCKVIHCCTPMSSTPVITINAPPSQR</sequence>
<gene>
    <name evidence="2" type="ORF">AGOR_G00075980</name>
</gene>
<feature type="transmembrane region" description="Helical" evidence="1">
    <location>
        <begin position="106"/>
        <end position="127"/>
    </location>
</feature>
<feature type="transmembrane region" description="Helical" evidence="1">
    <location>
        <begin position="163"/>
        <end position="181"/>
    </location>
</feature>
<keyword evidence="1" id="KW-1133">Transmembrane helix</keyword>
<feature type="transmembrane region" description="Helical" evidence="1">
    <location>
        <begin position="74"/>
        <end position="94"/>
    </location>
</feature>
<keyword evidence="1" id="KW-0472">Membrane</keyword>
<dbReference type="PANTHER" id="PTHR23320:SF143">
    <property type="entry name" value="MEMBRANE-SPANNING 4-DOMAINS SUBFAMILY A MEMBER 4A-LIKE ISOFORM X1"/>
    <property type="match status" value="1"/>
</dbReference>
<evidence type="ECO:0000256" key="1">
    <source>
        <dbReference type="SAM" id="Phobius"/>
    </source>
</evidence>
<comment type="caution">
    <text evidence="2">The sequence shown here is derived from an EMBL/GenBank/DDBJ whole genome shotgun (WGS) entry which is preliminary data.</text>
</comment>
<dbReference type="PANTHER" id="PTHR23320">
    <property type="entry name" value="MEMBRANE-SPANNING 4-DOMAINS SUBFAMILY A MS4A -RELATED"/>
    <property type="match status" value="1"/>
</dbReference>
<keyword evidence="1" id="KW-0812">Transmembrane</keyword>
<evidence type="ECO:0000313" key="3">
    <source>
        <dbReference type="Proteomes" id="UP000829720"/>
    </source>
</evidence>
<organism evidence="2 3">
    <name type="scientific">Albula goreensis</name>
    <dbReference type="NCBI Taxonomy" id="1534307"/>
    <lineage>
        <taxon>Eukaryota</taxon>
        <taxon>Metazoa</taxon>
        <taxon>Chordata</taxon>
        <taxon>Craniata</taxon>
        <taxon>Vertebrata</taxon>
        <taxon>Euteleostomi</taxon>
        <taxon>Actinopterygii</taxon>
        <taxon>Neopterygii</taxon>
        <taxon>Teleostei</taxon>
        <taxon>Albuliformes</taxon>
        <taxon>Albulidae</taxon>
        <taxon>Albula</taxon>
    </lineage>
</organism>
<protein>
    <submittedName>
        <fullName evidence="2">Uncharacterized protein</fullName>
    </submittedName>
</protein>
<accession>A0A8T3DMT3</accession>
<dbReference type="InterPro" id="IPR030417">
    <property type="entry name" value="MS4A"/>
</dbReference>
<dbReference type="OrthoDB" id="8958625at2759"/>
<dbReference type="AlphaFoldDB" id="A0A8T3DMT3"/>
<dbReference type="EMBL" id="JAERUA010000006">
    <property type="protein sequence ID" value="KAI1898789.1"/>
    <property type="molecule type" value="Genomic_DNA"/>
</dbReference>
<feature type="transmembrane region" description="Helical" evidence="1">
    <location>
        <begin position="44"/>
        <end position="68"/>
    </location>
</feature>
<keyword evidence="3" id="KW-1185">Reference proteome</keyword>
<reference evidence="2" key="1">
    <citation type="submission" date="2021-01" db="EMBL/GenBank/DDBJ databases">
        <authorList>
            <person name="Zahm M."/>
            <person name="Roques C."/>
            <person name="Cabau C."/>
            <person name="Klopp C."/>
            <person name="Donnadieu C."/>
            <person name="Jouanno E."/>
            <person name="Lampietro C."/>
            <person name="Louis A."/>
            <person name="Herpin A."/>
            <person name="Echchiki A."/>
            <person name="Berthelot C."/>
            <person name="Parey E."/>
            <person name="Roest-Crollius H."/>
            <person name="Braasch I."/>
            <person name="Postlethwait J."/>
            <person name="Bobe J."/>
            <person name="Montfort J."/>
            <person name="Bouchez O."/>
            <person name="Begum T."/>
            <person name="Mejri S."/>
            <person name="Adams A."/>
            <person name="Chen W.-J."/>
            <person name="Guiguen Y."/>
        </authorList>
    </citation>
    <scope>NUCLEOTIDE SEQUENCE</scope>
    <source>
        <tissue evidence="2">Blood</tissue>
    </source>
</reference>
<proteinExistence type="predicted"/>